<dbReference type="Proteomes" id="UP000030671">
    <property type="component" value="Unassembled WGS sequence"/>
</dbReference>
<dbReference type="RefSeq" id="XP_009544914.1">
    <property type="nucleotide sequence ID" value="XM_009546619.1"/>
</dbReference>
<gene>
    <name evidence="1" type="ORF">HETIRDRAFT_120808</name>
</gene>
<evidence type="ECO:0000313" key="2">
    <source>
        <dbReference type="Proteomes" id="UP000030671"/>
    </source>
</evidence>
<accession>W4K9Y0</accession>
<dbReference type="KEGG" id="hir:HETIRDRAFT_120808"/>
<dbReference type="GeneID" id="20666718"/>
<dbReference type="AlphaFoldDB" id="W4K9Y0"/>
<proteinExistence type="predicted"/>
<dbReference type="HOGENOM" id="CLU_1170767_0_0_1"/>
<protein>
    <submittedName>
        <fullName evidence="1">Uncharacterized protein</fullName>
    </submittedName>
</protein>
<organism evidence="1 2">
    <name type="scientific">Heterobasidion irregulare (strain TC 32-1)</name>
    <dbReference type="NCBI Taxonomy" id="747525"/>
    <lineage>
        <taxon>Eukaryota</taxon>
        <taxon>Fungi</taxon>
        <taxon>Dikarya</taxon>
        <taxon>Basidiomycota</taxon>
        <taxon>Agaricomycotina</taxon>
        <taxon>Agaricomycetes</taxon>
        <taxon>Russulales</taxon>
        <taxon>Bondarzewiaceae</taxon>
        <taxon>Heterobasidion</taxon>
        <taxon>Heterobasidion annosum species complex</taxon>
    </lineage>
</organism>
<reference evidence="1 2" key="1">
    <citation type="journal article" date="2012" name="New Phytol.">
        <title>Insight into trade-off between wood decay and parasitism from the genome of a fungal forest pathogen.</title>
        <authorList>
            <person name="Olson A."/>
            <person name="Aerts A."/>
            <person name="Asiegbu F."/>
            <person name="Belbahri L."/>
            <person name="Bouzid O."/>
            <person name="Broberg A."/>
            <person name="Canback B."/>
            <person name="Coutinho P.M."/>
            <person name="Cullen D."/>
            <person name="Dalman K."/>
            <person name="Deflorio G."/>
            <person name="van Diepen L.T."/>
            <person name="Dunand C."/>
            <person name="Duplessis S."/>
            <person name="Durling M."/>
            <person name="Gonthier P."/>
            <person name="Grimwood J."/>
            <person name="Fossdal C.G."/>
            <person name="Hansson D."/>
            <person name="Henrissat B."/>
            <person name="Hietala A."/>
            <person name="Himmelstrand K."/>
            <person name="Hoffmeister D."/>
            <person name="Hogberg N."/>
            <person name="James T.Y."/>
            <person name="Karlsson M."/>
            <person name="Kohler A."/>
            <person name="Kues U."/>
            <person name="Lee Y.H."/>
            <person name="Lin Y.C."/>
            <person name="Lind M."/>
            <person name="Lindquist E."/>
            <person name="Lombard V."/>
            <person name="Lucas S."/>
            <person name="Lunden K."/>
            <person name="Morin E."/>
            <person name="Murat C."/>
            <person name="Park J."/>
            <person name="Raffaello T."/>
            <person name="Rouze P."/>
            <person name="Salamov A."/>
            <person name="Schmutz J."/>
            <person name="Solheim H."/>
            <person name="Stahlberg J."/>
            <person name="Velez H."/>
            <person name="de Vries R.P."/>
            <person name="Wiebenga A."/>
            <person name="Woodward S."/>
            <person name="Yakovlev I."/>
            <person name="Garbelotto M."/>
            <person name="Martin F."/>
            <person name="Grigoriev I.V."/>
            <person name="Stenlid J."/>
        </authorList>
    </citation>
    <scope>NUCLEOTIDE SEQUENCE [LARGE SCALE GENOMIC DNA]</scope>
    <source>
        <strain evidence="1 2">TC 32-1</strain>
    </source>
</reference>
<name>W4K9Y0_HETIT</name>
<dbReference type="EMBL" id="KI925457">
    <property type="protein sequence ID" value="ETW82559.1"/>
    <property type="molecule type" value="Genomic_DNA"/>
</dbReference>
<keyword evidence="2" id="KW-1185">Reference proteome</keyword>
<dbReference type="InParanoid" id="W4K9Y0"/>
<evidence type="ECO:0000313" key="1">
    <source>
        <dbReference type="EMBL" id="ETW82559.1"/>
    </source>
</evidence>
<sequence>MSGPKLKITTEEFDVFFVDLATQEGQDDRPAQRVGGDLTVNVNRENVYFYLDYIQGLASANAVASGSGHFRGPEIPRNLGRRGTFRLVLENNRKNVTLLIQNDSGAVLHTYRGTGNVDAGLVGTWTGSNDGLIFNHHHAFACKSGDKPGGFKRQSTVACNQDSGKAWTIALSMPRLDYPAALVPPGAWTTLPRRINTPLQPLVPPTTAIIAHLSRVAHILIIAPSDAPINPPPCSLR</sequence>